<dbReference type="EMBL" id="BQNB010016114">
    <property type="protein sequence ID" value="GJT47976.1"/>
    <property type="molecule type" value="Genomic_DNA"/>
</dbReference>
<keyword evidence="2" id="KW-0808">Transferase</keyword>
<keyword evidence="2" id="KW-0695">RNA-directed DNA polymerase</keyword>
<gene>
    <name evidence="2" type="ORF">Tco_0974133</name>
</gene>
<sequence>MSTNQNANDLRTRNALSSIKTPVRLGLEVSDLSDMCDLLAHLRLVDSPDFRWNKILPLKVNINTWRIIHKRVPTRSNLDYRWIDLDSVRCPICDDEIESEEHIFVMCNVVREAWKNIMLWWKINNTFVNNLNDAINLEDRVSLPTKLLKVFDVVVQITLWFLWKFRNNVVFSSKRPCEELIFNDIKLYSFVWISNRLKKSSMN</sequence>
<reference evidence="2" key="1">
    <citation type="journal article" date="2022" name="Int. J. Mol. Sci.">
        <title>Draft Genome of Tanacetum Coccineum: Genomic Comparison of Closely Related Tanacetum-Family Plants.</title>
        <authorList>
            <person name="Yamashiro T."/>
            <person name="Shiraishi A."/>
            <person name="Nakayama K."/>
            <person name="Satake H."/>
        </authorList>
    </citation>
    <scope>NUCLEOTIDE SEQUENCE</scope>
</reference>
<reference evidence="2" key="2">
    <citation type="submission" date="2022-01" db="EMBL/GenBank/DDBJ databases">
        <authorList>
            <person name="Yamashiro T."/>
            <person name="Shiraishi A."/>
            <person name="Satake H."/>
            <person name="Nakayama K."/>
        </authorList>
    </citation>
    <scope>NUCLEOTIDE SEQUENCE</scope>
</reference>
<dbReference type="InterPro" id="IPR026960">
    <property type="entry name" value="RVT-Znf"/>
</dbReference>
<keyword evidence="2" id="KW-0548">Nucleotidyltransferase</keyword>
<dbReference type="Proteomes" id="UP001151760">
    <property type="component" value="Unassembled WGS sequence"/>
</dbReference>
<evidence type="ECO:0000259" key="1">
    <source>
        <dbReference type="Pfam" id="PF13966"/>
    </source>
</evidence>
<dbReference type="PANTHER" id="PTHR33116">
    <property type="entry name" value="REVERSE TRANSCRIPTASE ZINC-BINDING DOMAIN-CONTAINING PROTEIN-RELATED-RELATED"/>
    <property type="match status" value="1"/>
</dbReference>
<dbReference type="GO" id="GO:0003964">
    <property type="term" value="F:RNA-directed DNA polymerase activity"/>
    <property type="evidence" value="ECO:0007669"/>
    <property type="project" value="UniProtKB-KW"/>
</dbReference>
<protein>
    <submittedName>
        <fullName evidence="2">RNA-directed DNA polymerase, eukaryota, reverse transcriptase zinc-binding domain protein</fullName>
    </submittedName>
</protein>
<organism evidence="2 3">
    <name type="scientific">Tanacetum coccineum</name>
    <dbReference type="NCBI Taxonomy" id="301880"/>
    <lineage>
        <taxon>Eukaryota</taxon>
        <taxon>Viridiplantae</taxon>
        <taxon>Streptophyta</taxon>
        <taxon>Embryophyta</taxon>
        <taxon>Tracheophyta</taxon>
        <taxon>Spermatophyta</taxon>
        <taxon>Magnoliopsida</taxon>
        <taxon>eudicotyledons</taxon>
        <taxon>Gunneridae</taxon>
        <taxon>Pentapetalae</taxon>
        <taxon>asterids</taxon>
        <taxon>campanulids</taxon>
        <taxon>Asterales</taxon>
        <taxon>Asteraceae</taxon>
        <taxon>Asteroideae</taxon>
        <taxon>Anthemideae</taxon>
        <taxon>Anthemidinae</taxon>
        <taxon>Tanacetum</taxon>
    </lineage>
</organism>
<comment type="caution">
    <text evidence="2">The sequence shown here is derived from an EMBL/GenBank/DDBJ whole genome shotgun (WGS) entry which is preliminary data.</text>
</comment>
<evidence type="ECO:0000313" key="3">
    <source>
        <dbReference type="Proteomes" id="UP001151760"/>
    </source>
</evidence>
<feature type="domain" description="Reverse transcriptase zinc-binding" evidence="1">
    <location>
        <begin position="49"/>
        <end position="114"/>
    </location>
</feature>
<keyword evidence="3" id="KW-1185">Reference proteome</keyword>
<dbReference type="Pfam" id="PF13966">
    <property type="entry name" value="zf-RVT"/>
    <property type="match status" value="1"/>
</dbReference>
<accession>A0ABQ5EAV8</accession>
<dbReference type="PANTHER" id="PTHR33116:SF79">
    <property type="entry name" value="REVERSE TRANSCRIPTASE DOMAIN, ZINC FINGER, CCHC-TYPE-RELATED"/>
    <property type="match status" value="1"/>
</dbReference>
<name>A0ABQ5EAV8_9ASTR</name>
<evidence type="ECO:0000313" key="2">
    <source>
        <dbReference type="EMBL" id="GJT47976.1"/>
    </source>
</evidence>
<proteinExistence type="predicted"/>